<reference evidence="1 2" key="1">
    <citation type="submission" date="2020-10" db="EMBL/GenBank/DDBJ databases">
        <authorList>
            <person name="Castelo-Branco R."/>
            <person name="Eusebio N."/>
            <person name="Adriana R."/>
            <person name="Vieira A."/>
            <person name="Brugerolle De Fraissinette N."/>
            <person name="Rezende De Castro R."/>
            <person name="Schneider M.P."/>
            <person name="Vasconcelos V."/>
            <person name="Leao P.N."/>
        </authorList>
    </citation>
    <scope>NUCLEOTIDE SEQUENCE [LARGE SCALE GENOMIC DNA]</scope>
    <source>
        <strain evidence="1 2">LEGE 00031</strain>
    </source>
</reference>
<comment type="caution">
    <text evidence="1">The sequence shown here is derived from an EMBL/GenBank/DDBJ whole genome shotgun (WGS) entry which is preliminary data.</text>
</comment>
<organism evidence="1 2">
    <name type="scientific">Synechocystis salina LEGE 00031</name>
    <dbReference type="NCBI Taxonomy" id="1828736"/>
    <lineage>
        <taxon>Bacteria</taxon>
        <taxon>Bacillati</taxon>
        <taxon>Cyanobacteriota</taxon>
        <taxon>Cyanophyceae</taxon>
        <taxon>Synechococcales</taxon>
        <taxon>Merismopediaceae</taxon>
        <taxon>Synechocystis</taxon>
    </lineage>
</organism>
<protein>
    <submittedName>
        <fullName evidence="1">Uncharacterized protein</fullName>
    </submittedName>
</protein>
<evidence type="ECO:0000313" key="2">
    <source>
        <dbReference type="Proteomes" id="UP000658720"/>
    </source>
</evidence>
<keyword evidence="2" id="KW-1185">Reference proteome</keyword>
<evidence type="ECO:0000313" key="1">
    <source>
        <dbReference type="EMBL" id="MBE9254568.1"/>
    </source>
</evidence>
<name>A0ABR9VUK3_9SYNC</name>
<gene>
    <name evidence="1" type="ORF">IQ217_12120</name>
</gene>
<sequence>MNLGQALTGERMMDMDVEAKLDRARNLLNELGNAVSGLVGVAPNALKVAKKSYLVTI</sequence>
<accession>A0ABR9VUK3</accession>
<dbReference type="RefSeq" id="WP_194020137.1">
    <property type="nucleotide sequence ID" value="NZ_JADEVV010000033.1"/>
</dbReference>
<proteinExistence type="predicted"/>
<dbReference type="EMBL" id="JADEVV010000033">
    <property type="protein sequence ID" value="MBE9254568.1"/>
    <property type="molecule type" value="Genomic_DNA"/>
</dbReference>
<dbReference type="Proteomes" id="UP000658720">
    <property type="component" value="Unassembled WGS sequence"/>
</dbReference>